<dbReference type="InterPro" id="IPR036397">
    <property type="entry name" value="RNaseH_sf"/>
</dbReference>
<evidence type="ECO:0000313" key="2">
    <source>
        <dbReference type="Proteomes" id="UP000299102"/>
    </source>
</evidence>
<keyword evidence="2" id="KW-1185">Reference proteome</keyword>
<proteinExistence type="predicted"/>
<organism evidence="1 2">
    <name type="scientific">Eumeta variegata</name>
    <name type="common">Bagworm moth</name>
    <name type="synonym">Eumeta japonica</name>
    <dbReference type="NCBI Taxonomy" id="151549"/>
    <lineage>
        <taxon>Eukaryota</taxon>
        <taxon>Metazoa</taxon>
        <taxon>Ecdysozoa</taxon>
        <taxon>Arthropoda</taxon>
        <taxon>Hexapoda</taxon>
        <taxon>Insecta</taxon>
        <taxon>Pterygota</taxon>
        <taxon>Neoptera</taxon>
        <taxon>Endopterygota</taxon>
        <taxon>Lepidoptera</taxon>
        <taxon>Glossata</taxon>
        <taxon>Ditrysia</taxon>
        <taxon>Tineoidea</taxon>
        <taxon>Psychidae</taxon>
        <taxon>Oiketicinae</taxon>
        <taxon>Eumeta</taxon>
    </lineage>
</organism>
<dbReference type="PANTHER" id="PTHR46060:SF1">
    <property type="entry name" value="MARINER MOS1 TRANSPOSASE-LIKE PROTEIN"/>
    <property type="match status" value="1"/>
</dbReference>
<dbReference type="PANTHER" id="PTHR46060">
    <property type="entry name" value="MARINER MOS1 TRANSPOSASE-LIKE PROTEIN"/>
    <property type="match status" value="1"/>
</dbReference>
<dbReference type="GO" id="GO:0008168">
    <property type="term" value="F:methyltransferase activity"/>
    <property type="evidence" value="ECO:0007669"/>
    <property type="project" value="UniProtKB-KW"/>
</dbReference>
<evidence type="ECO:0000313" key="1">
    <source>
        <dbReference type="EMBL" id="GBP59465.1"/>
    </source>
</evidence>
<dbReference type="AlphaFoldDB" id="A0A4C1XAY3"/>
<dbReference type="InterPro" id="IPR052709">
    <property type="entry name" value="Transposase-MT_Hybrid"/>
</dbReference>
<accession>A0A4C1XAY3</accession>
<dbReference type="GO" id="GO:0032259">
    <property type="term" value="P:methylation"/>
    <property type="evidence" value="ECO:0007669"/>
    <property type="project" value="UniProtKB-KW"/>
</dbReference>
<dbReference type="Gene3D" id="3.30.420.10">
    <property type="entry name" value="Ribonuclease H-like superfamily/Ribonuclease H"/>
    <property type="match status" value="1"/>
</dbReference>
<reference evidence="1 2" key="1">
    <citation type="journal article" date="2019" name="Commun. Biol.">
        <title>The bagworm genome reveals a unique fibroin gene that provides high tensile strength.</title>
        <authorList>
            <person name="Kono N."/>
            <person name="Nakamura H."/>
            <person name="Ohtoshi R."/>
            <person name="Tomita M."/>
            <person name="Numata K."/>
            <person name="Arakawa K."/>
        </authorList>
    </citation>
    <scope>NUCLEOTIDE SEQUENCE [LARGE SCALE GENOMIC DNA]</scope>
</reference>
<dbReference type="GO" id="GO:0003676">
    <property type="term" value="F:nucleic acid binding"/>
    <property type="evidence" value="ECO:0007669"/>
    <property type="project" value="InterPro"/>
</dbReference>
<gene>
    <name evidence="1" type="primary">SETMAR</name>
    <name evidence="1" type="ORF">EVAR_35414_1</name>
</gene>
<protein>
    <submittedName>
        <fullName evidence="1">Histone-lysine N-methyltransferase SETMAR</fullName>
    </submittedName>
</protein>
<name>A0A4C1XAY3_EUMVA</name>
<comment type="caution">
    <text evidence="1">The sequence shown here is derived from an EMBL/GenBank/DDBJ whole genome shotgun (WGS) entry which is preliminary data.</text>
</comment>
<keyword evidence="1" id="KW-0489">Methyltransferase</keyword>
<dbReference type="OrthoDB" id="616263at2759"/>
<sequence length="107" mass="12189">MTKRPLSKGEQALQTSETQINSLVDAMCVVRLKGVIHYDRLPPCITVYSDLYFQKLMRLKQEVEKIRSELIKIKGVVFHHDNARPHTSLATQQILRGWLGSVNASTI</sequence>
<dbReference type="EMBL" id="BGZK01000762">
    <property type="protein sequence ID" value="GBP59465.1"/>
    <property type="molecule type" value="Genomic_DNA"/>
</dbReference>
<dbReference type="Proteomes" id="UP000299102">
    <property type="component" value="Unassembled WGS sequence"/>
</dbReference>
<keyword evidence="1" id="KW-0808">Transferase</keyword>